<keyword evidence="3" id="KW-0238">DNA-binding</keyword>
<evidence type="ECO:0000256" key="2">
    <source>
        <dbReference type="ARBA" id="ARBA00022840"/>
    </source>
</evidence>
<evidence type="ECO:0000256" key="3">
    <source>
        <dbReference type="ARBA" id="ARBA00023125"/>
    </source>
</evidence>
<gene>
    <name evidence="5" type="ORF">COA71_07035</name>
</gene>
<dbReference type="AlphaFoldDB" id="A0A2A5CE74"/>
<evidence type="ECO:0000313" key="6">
    <source>
        <dbReference type="Proteomes" id="UP000228987"/>
    </source>
</evidence>
<dbReference type="Pfam" id="PF00488">
    <property type="entry name" value="MutS_V"/>
    <property type="match status" value="1"/>
</dbReference>
<keyword evidence="1" id="KW-0547">Nucleotide-binding</keyword>
<dbReference type="GO" id="GO:0140664">
    <property type="term" value="F:ATP-dependent DNA damage sensor activity"/>
    <property type="evidence" value="ECO:0007669"/>
    <property type="project" value="InterPro"/>
</dbReference>
<dbReference type="InterPro" id="IPR000432">
    <property type="entry name" value="DNA_mismatch_repair_MutS_C"/>
</dbReference>
<dbReference type="InterPro" id="IPR045076">
    <property type="entry name" value="MutS"/>
</dbReference>
<dbReference type="InterPro" id="IPR027417">
    <property type="entry name" value="P-loop_NTPase"/>
</dbReference>
<dbReference type="EMBL" id="NVWI01000004">
    <property type="protein sequence ID" value="PCJ41760.1"/>
    <property type="molecule type" value="Genomic_DNA"/>
</dbReference>
<dbReference type="SMART" id="SM00534">
    <property type="entry name" value="MUTSac"/>
    <property type="match status" value="1"/>
</dbReference>
<dbReference type="Proteomes" id="UP000228987">
    <property type="component" value="Unassembled WGS sequence"/>
</dbReference>
<dbReference type="PANTHER" id="PTHR11361">
    <property type="entry name" value="DNA MISMATCH REPAIR PROTEIN MUTS FAMILY MEMBER"/>
    <property type="match status" value="1"/>
</dbReference>
<dbReference type="GO" id="GO:0006298">
    <property type="term" value="P:mismatch repair"/>
    <property type="evidence" value="ECO:0007669"/>
    <property type="project" value="InterPro"/>
</dbReference>
<protein>
    <recommendedName>
        <fullName evidence="4">DNA mismatch repair proteins mutS family domain-containing protein</fullName>
    </recommendedName>
</protein>
<dbReference type="PANTHER" id="PTHR11361:SF34">
    <property type="entry name" value="DNA MISMATCH REPAIR PROTEIN MSH1, MITOCHONDRIAL"/>
    <property type="match status" value="1"/>
</dbReference>
<feature type="domain" description="DNA mismatch repair proteins mutS family" evidence="4">
    <location>
        <begin position="412"/>
        <end position="612"/>
    </location>
</feature>
<keyword evidence="2" id="KW-0067">ATP-binding</keyword>
<dbReference type="GO" id="GO:0005524">
    <property type="term" value="F:ATP binding"/>
    <property type="evidence" value="ECO:0007669"/>
    <property type="project" value="UniProtKB-KW"/>
</dbReference>
<name>A0A2A5CE74_9GAMM</name>
<evidence type="ECO:0000259" key="4">
    <source>
        <dbReference type="SMART" id="SM00534"/>
    </source>
</evidence>
<accession>A0A2A5CE74</accession>
<dbReference type="Gene3D" id="3.40.50.300">
    <property type="entry name" value="P-loop containing nucleotide triphosphate hydrolases"/>
    <property type="match status" value="1"/>
</dbReference>
<organism evidence="5 6">
    <name type="scientific">SAR86 cluster bacterium</name>
    <dbReference type="NCBI Taxonomy" id="2030880"/>
    <lineage>
        <taxon>Bacteria</taxon>
        <taxon>Pseudomonadati</taxon>
        <taxon>Pseudomonadota</taxon>
        <taxon>Gammaproteobacteria</taxon>
        <taxon>SAR86 cluster</taxon>
    </lineage>
</organism>
<proteinExistence type="predicted"/>
<dbReference type="GO" id="GO:0030983">
    <property type="term" value="F:mismatched DNA binding"/>
    <property type="evidence" value="ECO:0007669"/>
    <property type="project" value="InterPro"/>
</dbReference>
<comment type="caution">
    <text evidence="5">The sequence shown here is derived from an EMBL/GenBank/DDBJ whole genome shotgun (WGS) entry which is preliminary data.</text>
</comment>
<evidence type="ECO:0000256" key="1">
    <source>
        <dbReference type="ARBA" id="ARBA00022741"/>
    </source>
</evidence>
<reference evidence="6" key="1">
    <citation type="submission" date="2017-08" db="EMBL/GenBank/DDBJ databases">
        <title>A dynamic microbial community with high functional redundancy inhabits the cold, oxic subseafloor aquifer.</title>
        <authorList>
            <person name="Tully B.J."/>
            <person name="Wheat C.G."/>
            <person name="Glazer B.T."/>
            <person name="Huber J.A."/>
        </authorList>
    </citation>
    <scope>NUCLEOTIDE SEQUENCE [LARGE SCALE GENOMIC DNA]</scope>
</reference>
<evidence type="ECO:0000313" key="5">
    <source>
        <dbReference type="EMBL" id="PCJ41760.1"/>
    </source>
</evidence>
<sequence>MKFIDTEISARLKNHSNGILGRYCTLIGIDEEALTTTRAFFDIYNLEGNRLSGNSNGDQVLQNIFKGETGKIFTKAIEYRPFQDAELITMIQGLVSADITDAKFKYTSRGDHFSFSKPSDSEKAADNIRIAHDKYAYFLKMLVVMEKIIAEHGGKLKQWDGLKDIEKVASNIQILDEIVQNLAMEPDGSDTIKTSGLTLDDLGMVVRLDPKVAKKLNIETTEIKSHCHLPGNAAAEYVQVCGLQKYAQEAMVVAQLVEYAESVRNIDALYYGVFPKVLPADGKGLRFSFHKFHHAYLLREGQGGIPGIDISAEMYKEQGGTEALMKHLQERGVVTELVKRENDFRGGRTNRLRWAESRTLQELEGALDAFSKTESKDSALRKQLIEHFINSVSEDFGDFSLGEIDADSGEEVTVVVLPSPNMAGKSTSLKALGLILQGALMGRTVAAERAELTVPDQVYHNFNVEDDLTHQRSTFKAQLENIKDFLDHATIDSLGLFDELFNGTSSDYQLALAWAFLEECSERSLRVMISTHNRDLEYYSDPQGYEHIKGSHGRPNDAINPKGGRNAKTVSIGHDHKFKYGSERDSEALIIASEVLGSAHGGILKRAEAILNHIRLPRE</sequence>
<dbReference type="SUPFAM" id="SSF52540">
    <property type="entry name" value="P-loop containing nucleoside triphosphate hydrolases"/>
    <property type="match status" value="1"/>
</dbReference>